<evidence type="ECO:0000256" key="3">
    <source>
        <dbReference type="RuleBase" id="RU003476"/>
    </source>
</evidence>
<dbReference type="SUPFAM" id="SSF53254">
    <property type="entry name" value="Phosphoglycerate mutase-like"/>
    <property type="match status" value="1"/>
</dbReference>
<organism evidence="5 6">
    <name type="scientific">Candidatus Planktophila sulfonica</name>
    <dbReference type="NCBI Taxonomy" id="1884904"/>
    <lineage>
        <taxon>Bacteria</taxon>
        <taxon>Bacillati</taxon>
        <taxon>Actinomycetota</taxon>
        <taxon>Actinomycetes</taxon>
        <taxon>Candidatus Nanopelagicales</taxon>
        <taxon>Candidatus Nanopelagicaceae</taxon>
        <taxon>Candidatus Planktophila</taxon>
    </lineage>
</organism>
<evidence type="ECO:0000313" key="6">
    <source>
        <dbReference type="Proteomes" id="UP000217215"/>
    </source>
</evidence>
<dbReference type="AlphaFoldDB" id="A0A249KG25"/>
<dbReference type="PROSITE" id="PS51462">
    <property type="entry name" value="NUDIX"/>
    <property type="match status" value="1"/>
</dbReference>
<dbReference type="GO" id="GO:0006167">
    <property type="term" value="P:AMP biosynthetic process"/>
    <property type="evidence" value="ECO:0007669"/>
    <property type="project" value="TreeGrafter"/>
</dbReference>
<evidence type="ECO:0000259" key="4">
    <source>
        <dbReference type="PROSITE" id="PS51462"/>
    </source>
</evidence>
<dbReference type="PROSITE" id="PS00893">
    <property type="entry name" value="NUDIX_BOX"/>
    <property type="match status" value="1"/>
</dbReference>
<proteinExistence type="inferred from homology"/>
<dbReference type="InterPro" id="IPR051325">
    <property type="entry name" value="Nudix_hydrolase_domain"/>
</dbReference>
<dbReference type="GO" id="GO:0004081">
    <property type="term" value="F:bis(5'-nucleosyl)-tetraphosphatase (asymmetrical) activity"/>
    <property type="evidence" value="ECO:0007669"/>
    <property type="project" value="TreeGrafter"/>
</dbReference>
<dbReference type="GO" id="GO:0006754">
    <property type="term" value="P:ATP biosynthetic process"/>
    <property type="evidence" value="ECO:0007669"/>
    <property type="project" value="TreeGrafter"/>
</dbReference>
<dbReference type="Gene3D" id="3.40.50.1240">
    <property type="entry name" value="Phosphoglycerate mutase-like"/>
    <property type="match status" value="1"/>
</dbReference>
<reference evidence="5 6" key="1">
    <citation type="submission" date="2016-07" db="EMBL/GenBank/DDBJ databases">
        <title>High microdiversification within the ubiquitous acI lineage of Actinobacteria.</title>
        <authorList>
            <person name="Neuenschwander S.M."/>
            <person name="Salcher M."/>
            <person name="Ghai R."/>
            <person name="Pernthaler J."/>
        </authorList>
    </citation>
    <scope>NUCLEOTIDE SEQUENCE [LARGE SCALE GENOMIC DNA]</scope>
    <source>
        <strain evidence="5">MMS-IA-56</strain>
    </source>
</reference>
<evidence type="ECO:0000256" key="1">
    <source>
        <dbReference type="ARBA" id="ARBA00005582"/>
    </source>
</evidence>
<dbReference type="CDD" id="cd03673">
    <property type="entry name" value="NUDIX_Ap6A_hydrolase"/>
    <property type="match status" value="1"/>
</dbReference>
<dbReference type="OrthoDB" id="4287477at2"/>
<evidence type="ECO:0000256" key="2">
    <source>
        <dbReference type="ARBA" id="ARBA00022801"/>
    </source>
</evidence>
<dbReference type="InterPro" id="IPR000086">
    <property type="entry name" value="NUDIX_hydrolase_dom"/>
</dbReference>
<keyword evidence="2 3" id="KW-0378">Hydrolase</keyword>
<dbReference type="InterPro" id="IPR013078">
    <property type="entry name" value="His_Pase_superF_clade-1"/>
</dbReference>
<dbReference type="Proteomes" id="UP000217215">
    <property type="component" value="Chromosome"/>
</dbReference>
<dbReference type="RefSeq" id="WP_095673256.1">
    <property type="nucleotide sequence ID" value="NZ_CP016773.1"/>
</dbReference>
<feature type="domain" description="Nudix hydrolase" evidence="4">
    <location>
        <begin position="1"/>
        <end position="128"/>
    </location>
</feature>
<protein>
    <submittedName>
        <fullName evidence="5">8-oxo-dGTP diphosphatase</fullName>
    </submittedName>
</protein>
<evidence type="ECO:0000313" key="5">
    <source>
        <dbReference type="EMBL" id="ASY15659.1"/>
    </source>
</evidence>
<dbReference type="Gene3D" id="3.90.79.10">
    <property type="entry name" value="Nucleoside Triphosphate Pyrophosphohydrolase"/>
    <property type="match status" value="1"/>
</dbReference>
<dbReference type="CDD" id="cd07067">
    <property type="entry name" value="HP_PGM_like"/>
    <property type="match status" value="1"/>
</dbReference>
<keyword evidence="6" id="KW-1185">Reference proteome</keyword>
<dbReference type="InterPro" id="IPR029033">
    <property type="entry name" value="His_PPase_superfam"/>
</dbReference>
<dbReference type="SMART" id="SM00855">
    <property type="entry name" value="PGAM"/>
    <property type="match status" value="1"/>
</dbReference>
<sequence>MMRAAGALLWRELGDRSIEIALIHRPKYDDWTLPKGKIEEGETALQCAYRELIEETGIKAAFTRQLGSVEYEESGQRKRVIFWAAHCALDASAFIPNEEVDEMCWLSAEDALVAATHGSDKEIIENFMSQEGRTDTLIILRHTKALERGDWDEEDSQRTLSEVGFDQAQLLLKHLEPFAIEEVYTSDYVRCVQTVTPLAHSRGLTITQVPSLNEETFETDPLRSVSFANALKQDEKNILICSHNPVIPTMLRGILNTKLKNKDLIKLEPGDAWIVHRVRGEIVGLDYLSIGN</sequence>
<dbReference type="KEGG" id="psuf:A1sIA56_01805"/>
<name>A0A249KG25_9ACTN</name>
<dbReference type="Pfam" id="PF00293">
    <property type="entry name" value="NUDIX"/>
    <property type="match status" value="1"/>
</dbReference>
<comment type="similarity">
    <text evidence="1 3">Belongs to the Nudix hydrolase family.</text>
</comment>
<accession>A0A249KG25</accession>
<dbReference type="SUPFAM" id="SSF55811">
    <property type="entry name" value="Nudix"/>
    <property type="match status" value="1"/>
</dbReference>
<dbReference type="InterPro" id="IPR020476">
    <property type="entry name" value="Nudix_hydrolase"/>
</dbReference>
<dbReference type="PRINTS" id="PR00502">
    <property type="entry name" value="NUDIXFAMILY"/>
</dbReference>
<dbReference type="PANTHER" id="PTHR21340">
    <property type="entry name" value="DIADENOSINE 5,5-P1,P4-TETRAPHOSPHATE PYROPHOSPHOHYDROLASE MUTT"/>
    <property type="match status" value="1"/>
</dbReference>
<gene>
    <name evidence="5" type="ORF">A1sIA56_01805</name>
</gene>
<dbReference type="Pfam" id="PF00300">
    <property type="entry name" value="His_Phos_1"/>
    <property type="match status" value="1"/>
</dbReference>
<dbReference type="InterPro" id="IPR020084">
    <property type="entry name" value="NUDIX_hydrolase_CS"/>
</dbReference>
<dbReference type="InterPro" id="IPR015797">
    <property type="entry name" value="NUDIX_hydrolase-like_dom_sf"/>
</dbReference>
<dbReference type="EMBL" id="CP016773">
    <property type="protein sequence ID" value="ASY15659.1"/>
    <property type="molecule type" value="Genomic_DNA"/>
</dbReference>
<dbReference type="PANTHER" id="PTHR21340:SF0">
    <property type="entry name" value="BIS(5'-NUCLEOSYL)-TETRAPHOSPHATASE [ASYMMETRICAL]"/>
    <property type="match status" value="1"/>
</dbReference>